<sequence>MQWSDWAGPLASLVLALAGTVTAGPILGSSAANMHQQLDRRDEPQKPNPASKVNSEERKTQCETHCQGSSIEAFKLKYRKDSEDLTNVPANEQTTTFPTLCVCDKIESTTFLTLVESLNSLPNIVRETFTVAVIGNDQLPEPKDSKVLLIRTSDIGKTQDLFIRRLATFYTSEVEKEFQQARDKDTCVPREDAKQNPKQAFIHAATLYQNLWRTKEIIDSNGVKNSRRYHLANISCMYYQMRAVGKLVWKDDEKTLPSPKSLYPYATTIELAANAEFHSKFIVNEMPCAKESGKLAFKINAVECTGLRKNFTDPNKGWFETDGGRTLSPKRGLLEKGAAQTKDDLYNPGRPSCIFATSVPWKKELKFEAKKKTVPNFESYETTFFVWNMVWSDNFTQTIPISLYPASACDA</sequence>
<dbReference type="AlphaFoldDB" id="A0A4P9XFF9"/>
<feature type="chain" id="PRO_5020886292" evidence="2">
    <location>
        <begin position="24"/>
        <end position="411"/>
    </location>
</feature>
<proteinExistence type="predicted"/>
<keyword evidence="2" id="KW-0732">Signal</keyword>
<gene>
    <name evidence="3" type="ORF">CXG81DRAFT_16302</name>
</gene>
<feature type="region of interest" description="Disordered" evidence="1">
    <location>
        <begin position="35"/>
        <end position="61"/>
    </location>
</feature>
<evidence type="ECO:0000256" key="1">
    <source>
        <dbReference type="SAM" id="MobiDB-lite"/>
    </source>
</evidence>
<organism evidence="3 4">
    <name type="scientific">Caulochytrium protostelioides</name>
    <dbReference type="NCBI Taxonomy" id="1555241"/>
    <lineage>
        <taxon>Eukaryota</taxon>
        <taxon>Fungi</taxon>
        <taxon>Fungi incertae sedis</taxon>
        <taxon>Chytridiomycota</taxon>
        <taxon>Chytridiomycota incertae sedis</taxon>
        <taxon>Chytridiomycetes</taxon>
        <taxon>Caulochytriales</taxon>
        <taxon>Caulochytriaceae</taxon>
        <taxon>Caulochytrium</taxon>
    </lineage>
</organism>
<keyword evidence="4" id="KW-1185">Reference proteome</keyword>
<feature type="signal peptide" evidence="2">
    <location>
        <begin position="1"/>
        <end position="23"/>
    </location>
</feature>
<accession>A0A4P9XFF9</accession>
<evidence type="ECO:0000313" key="4">
    <source>
        <dbReference type="Proteomes" id="UP000274922"/>
    </source>
</evidence>
<reference evidence="4" key="1">
    <citation type="journal article" date="2018" name="Nat. Microbiol.">
        <title>Leveraging single-cell genomics to expand the fungal tree of life.</title>
        <authorList>
            <person name="Ahrendt S.R."/>
            <person name="Quandt C.A."/>
            <person name="Ciobanu D."/>
            <person name="Clum A."/>
            <person name="Salamov A."/>
            <person name="Andreopoulos B."/>
            <person name="Cheng J.F."/>
            <person name="Woyke T."/>
            <person name="Pelin A."/>
            <person name="Henrissat B."/>
            <person name="Reynolds N.K."/>
            <person name="Benny G.L."/>
            <person name="Smith M.E."/>
            <person name="James T.Y."/>
            <person name="Grigoriev I.V."/>
        </authorList>
    </citation>
    <scope>NUCLEOTIDE SEQUENCE [LARGE SCALE GENOMIC DNA]</scope>
    <source>
        <strain evidence="4">ATCC 52028</strain>
    </source>
</reference>
<evidence type="ECO:0000256" key="2">
    <source>
        <dbReference type="SAM" id="SignalP"/>
    </source>
</evidence>
<evidence type="ECO:0000313" key="3">
    <source>
        <dbReference type="EMBL" id="RKP04333.1"/>
    </source>
</evidence>
<dbReference type="EMBL" id="ML014111">
    <property type="protein sequence ID" value="RKP04333.1"/>
    <property type="molecule type" value="Genomic_DNA"/>
</dbReference>
<name>A0A4P9XFF9_9FUNG</name>
<dbReference type="Proteomes" id="UP000274922">
    <property type="component" value="Unassembled WGS sequence"/>
</dbReference>
<protein>
    <submittedName>
        <fullName evidence="3">Uncharacterized protein</fullName>
    </submittedName>
</protein>